<gene>
    <name evidence="2" type="ORF">RI543_002423</name>
</gene>
<feature type="region of interest" description="Disordered" evidence="1">
    <location>
        <begin position="25"/>
        <end position="45"/>
    </location>
</feature>
<accession>A0AAN7W2H7</accession>
<feature type="compositionally biased region" description="Low complexity" evidence="1">
    <location>
        <begin position="25"/>
        <end position="38"/>
    </location>
</feature>
<organism evidence="2 3">
    <name type="scientific">Arxiozyma heterogenica</name>
    <dbReference type="NCBI Taxonomy" id="278026"/>
    <lineage>
        <taxon>Eukaryota</taxon>
        <taxon>Fungi</taxon>
        <taxon>Dikarya</taxon>
        <taxon>Ascomycota</taxon>
        <taxon>Saccharomycotina</taxon>
        <taxon>Saccharomycetes</taxon>
        <taxon>Saccharomycetales</taxon>
        <taxon>Saccharomycetaceae</taxon>
        <taxon>Arxiozyma</taxon>
    </lineage>
</organism>
<evidence type="ECO:0000313" key="2">
    <source>
        <dbReference type="EMBL" id="KAK5779884.1"/>
    </source>
</evidence>
<dbReference type="Proteomes" id="UP001306508">
    <property type="component" value="Unassembled WGS sequence"/>
</dbReference>
<sequence>MSTVIESDDDLNKNQSFPEQTLIQNYDRNNNSNNGDANTLQNGEESLTRRELYPGMVNRVCDVCGIRPEDYNKKLITEIYYSNYVKKRRTIQANNTDIGRDNQSYNYPGKKRRFW</sequence>
<name>A0AAN7W2H7_9SACH</name>
<dbReference type="EMBL" id="JAWIZZ010000045">
    <property type="protein sequence ID" value="KAK5779884.1"/>
    <property type="molecule type" value="Genomic_DNA"/>
</dbReference>
<protein>
    <submittedName>
        <fullName evidence="2">Uncharacterized protein</fullName>
    </submittedName>
</protein>
<comment type="caution">
    <text evidence="2">The sequence shown here is derived from an EMBL/GenBank/DDBJ whole genome shotgun (WGS) entry which is preliminary data.</text>
</comment>
<reference evidence="3" key="1">
    <citation type="submission" date="2023-07" db="EMBL/GenBank/DDBJ databases">
        <title>A draft genome of Kazachstania heterogenica Y-27499.</title>
        <authorList>
            <person name="Donic C."/>
            <person name="Kralova J.S."/>
            <person name="Fidel L."/>
            <person name="Ben-Dor S."/>
            <person name="Jung S."/>
        </authorList>
    </citation>
    <scope>NUCLEOTIDE SEQUENCE [LARGE SCALE GENOMIC DNA]</scope>
    <source>
        <strain evidence="3">Y27499</strain>
    </source>
</reference>
<proteinExistence type="predicted"/>
<evidence type="ECO:0000313" key="3">
    <source>
        <dbReference type="Proteomes" id="UP001306508"/>
    </source>
</evidence>
<dbReference type="AlphaFoldDB" id="A0AAN7W2H7"/>
<keyword evidence="3" id="KW-1185">Reference proteome</keyword>
<evidence type="ECO:0000256" key="1">
    <source>
        <dbReference type="SAM" id="MobiDB-lite"/>
    </source>
</evidence>